<evidence type="ECO:0000313" key="3">
    <source>
        <dbReference type="EMBL" id="MFC3110683.1"/>
    </source>
</evidence>
<organism evidence="3 4">
    <name type="scientific">Undibacterium arcticum</name>
    <dbReference type="NCBI Taxonomy" id="1762892"/>
    <lineage>
        <taxon>Bacteria</taxon>
        <taxon>Pseudomonadati</taxon>
        <taxon>Pseudomonadota</taxon>
        <taxon>Betaproteobacteria</taxon>
        <taxon>Burkholderiales</taxon>
        <taxon>Oxalobacteraceae</taxon>
        <taxon>Undibacterium</taxon>
    </lineage>
</organism>
<dbReference type="RefSeq" id="WP_390332918.1">
    <property type="nucleotide sequence ID" value="NZ_JBHRTP010000085.1"/>
</dbReference>
<dbReference type="Gene3D" id="3.30.1340.30">
    <property type="match status" value="1"/>
</dbReference>
<comment type="caution">
    <text evidence="3">The sequence shown here is derived from an EMBL/GenBank/DDBJ whole genome shotgun (WGS) entry which is preliminary data.</text>
</comment>
<protein>
    <submittedName>
        <fullName evidence="3">BON domain-containing protein</fullName>
    </submittedName>
</protein>
<dbReference type="InterPro" id="IPR007055">
    <property type="entry name" value="BON_dom"/>
</dbReference>
<name>A0ABV7F9F2_9BURK</name>
<gene>
    <name evidence="3" type="ORF">ACFOFO_22465</name>
</gene>
<dbReference type="PANTHER" id="PTHR34606">
    <property type="entry name" value="BON DOMAIN-CONTAINING PROTEIN"/>
    <property type="match status" value="1"/>
</dbReference>
<feature type="signal peptide" evidence="1">
    <location>
        <begin position="1"/>
        <end position="23"/>
    </location>
</feature>
<dbReference type="Pfam" id="PF04972">
    <property type="entry name" value="BON"/>
    <property type="match status" value="1"/>
</dbReference>
<feature type="chain" id="PRO_5047420400" evidence="1">
    <location>
        <begin position="24"/>
        <end position="103"/>
    </location>
</feature>
<keyword evidence="1" id="KW-0732">Signal</keyword>
<evidence type="ECO:0000256" key="1">
    <source>
        <dbReference type="SAM" id="SignalP"/>
    </source>
</evidence>
<dbReference type="PROSITE" id="PS51257">
    <property type="entry name" value="PROKAR_LIPOPROTEIN"/>
    <property type="match status" value="1"/>
</dbReference>
<sequence length="103" mass="10939">MKNLKIVSTLITALMLTAVVGCASTPKQESTGQYVDDSVITTSVKAAILKEPSLKVAEINVETFKGAVQLSGFVRSEDNIVTAVNVARGVDGVKSVKNDMRLK</sequence>
<evidence type="ECO:0000313" key="4">
    <source>
        <dbReference type="Proteomes" id="UP001595530"/>
    </source>
</evidence>
<evidence type="ECO:0000259" key="2">
    <source>
        <dbReference type="PROSITE" id="PS50914"/>
    </source>
</evidence>
<dbReference type="PANTHER" id="PTHR34606:SF16">
    <property type="entry name" value="BON DOMAIN-CONTAINING PROTEIN"/>
    <property type="match status" value="1"/>
</dbReference>
<feature type="domain" description="BON" evidence="2">
    <location>
        <begin position="36"/>
        <end position="103"/>
    </location>
</feature>
<accession>A0ABV7F9F2</accession>
<dbReference type="InterPro" id="IPR051686">
    <property type="entry name" value="Lipoprotein_DolP"/>
</dbReference>
<proteinExistence type="predicted"/>
<dbReference type="PROSITE" id="PS50914">
    <property type="entry name" value="BON"/>
    <property type="match status" value="1"/>
</dbReference>
<dbReference type="EMBL" id="JBHRTP010000085">
    <property type="protein sequence ID" value="MFC3110683.1"/>
    <property type="molecule type" value="Genomic_DNA"/>
</dbReference>
<reference evidence="4" key="1">
    <citation type="journal article" date="2019" name="Int. J. Syst. Evol. Microbiol.">
        <title>The Global Catalogue of Microorganisms (GCM) 10K type strain sequencing project: providing services to taxonomists for standard genome sequencing and annotation.</title>
        <authorList>
            <consortium name="The Broad Institute Genomics Platform"/>
            <consortium name="The Broad Institute Genome Sequencing Center for Infectious Disease"/>
            <person name="Wu L."/>
            <person name="Ma J."/>
        </authorList>
    </citation>
    <scope>NUCLEOTIDE SEQUENCE [LARGE SCALE GENOMIC DNA]</scope>
    <source>
        <strain evidence="4">KCTC 42986</strain>
    </source>
</reference>
<keyword evidence="4" id="KW-1185">Reference proteome</keyword>
<dbReference type="Proteomes" id="UP001595530">
    <property type="component" value="Unassembled WGS sequence"/>
</dbReference>